<evidence type="ECO:0000256" key="1">
    <source>
        <dbReference type="ARBA" id="ARBA00009437"/>
    </source>
</evidence>
<evidence type="ECO:0000256" key="7">
    <source>
        <dbReference type="ARBA" id="ARBA00083243"/>
    </source>
</evidence>
<evidence type="ECO:0000313" key="9">
    <source>
        <dbReference type="EMBL" id="CDI10153.1"/>
    </source>
</evidence>
<dbReference type="PATRIC" id="fig|424182.3.peg.3223"/>
<dbReference type="HOGENOM" id="CLU_039613_16_3_5"/>
<accession>U4Q289</accession>
<sequence>MNVRISSYGADLSTFRKNLHGSAPRPSVDVDYLHLLVGPLLDQILAIRTFVRVAEAGSFAKAADMLNLPRSSVSKLVQDLEAHLGTKLVERTTRSVTMTTEGVAYHERALKLLADLDDMDGTIAGSRSTPKGKLRVDIGSVLANQILIPALSDFQRHYPEIDLMLGVSDRPADLVSEGIDCVIRGGALGDSSMKARKLCELDYVICASPTYLAGLQLPERPDDIEKHRIVSYFSASSGKRFSLRFQRGEERSEYLPASGGVSVNESTAHLNALLSGLGIGQSFGFLARPHFKSGALVELLPDWKPDNHPLHLVYPADRFPNPRLRAFTEWAAKVFEAVDARRDVTKTTIHPDG</sequence>
<feature type="domain" description="HTH lysR-type" evidence="8">
    <location>
        <begin position="47"/>
        <end position="99"/>
    </location>
</feature>
<dbReference type="Pfam" id="PF00126">
    <property type="entry name" value="HTH_1"/>
    <property type="match status" value="1"/>
</dbReference>
<dbReference type="EMBL" id="HG518323">
    <property type="protein sequence ID" value="CDI10153.1"/>
    <property type="molecule type" value="Genomic_DNA"/>
</dbReference>
<keyword evidence="4" id="KW-0804">Transcription</keyword>
<dbReference type="CDD" id="cd08472">
    <property type="entry name" value="PBP2_CrgA_like_3"/>
    <property type="match status" value="1"/>
</dbReference>
<keyword evidence="3" id="KW-0238">DNA-binding</keyword>
<dbReference type="InterPro" id="IPR000847">
    <property type="entry name" value="LysR_HTH_N"/>
</dbReference>
<evidence type="ECO:0000256" key="6">
    <source>
        <dbReference type="ARBA" id="ARBA00067332"/>
    </source>
</evidence>
<dbReference type="InterPro" id="IPR058163">
    <property type="entry name" value="LysR-type_TF_proteobact-type"/>
</dbReference>
<name>U4Q289_9HYPH</name>
<keyword evidence="2" id="KW-0805">Transcription regulation</keyword>
<evidence type="ECO:0000259" key="8">
    <source>
        <dbReference type="PROSITE" id="PS50931"/>
    </source>
</evidence>
<comment type="similarity">
    <text evidence="1">Belongs to the LysR transcriptional regulatory family.</text>
</comment>
<protein>
    <recommendedName>
        <fullName evidence="6">HTH-type transcriptional regulator TtuA</fullName>
    </recommendedName>
    <alternativeName>
        <fullName evidence="7">Tartrate utilization transcriptional regulator</fullName>
    </alternativeName>
</protein>
<evidence type="ECO:0000256" key="4">
    <source>
        <dbReference type="ARBA" id="ARBA00023163"/>
    </source>
</evidence>
<dbReference type="InterPro" id="IPR036388">
    <property type="entry name" value="WH-like_DNA-bd_sf"/>
</dbReference>
<dbReference type="GO" id="GO:0006351">
    <property type="term" value="P:DNA-templated transcription"/>
    <property type="evidence" value="ECO:0007669"/>
    <property type="project" value="TreeGrafter"/>
</dbReference>
<gene>
    <name evidence="9" type="ORF">BN877_II0353</name>
</gene>
<reference evidence="9 10" key="1">
    <citation type="journal article" date="2013" name="Genome Announc.">
        <title>Complete Genome Sequence of the Sesbania Symbiont and Rice Growth-Promoting Endophyte Rhizobium sp. Strain IRBG74.</title>
        <authorList>
            <person name="Crook M.B."/>
            <person name="Mitra S."/>
            <person name="Ane J.M."/>
            <person name="Sadowsky M.J."/>
            <person name="Gyaneshwar P."/>
        </authorList>
    </citation>
    <scope>NUCLEOTIDE SEQUENCE [LARGE SCALE GENOMIC DNA]</scope>
    <source>
        <strain evidence="9 10">IRBG74</strain>
    </source>
</reference>
<dbReference type="SUPFAM" id="SSF46785">
    <property type="entry name" value="Winged helix' DNA-binding domain"/>
    <property type="match status" value="1"/>
</dbReference>
<dbReference type="FunFam" id="1.10.10.10:FF:000001">
    <property type="entry name" value="LysR family transcriptional regulator"/>
    <property type="match status" value="1"/>
</dbReference>
<evidence type="ECO:0000256" key="3">
    <source>
        <dbReference type="ARBA" id="ARBA00023125"/>
    </source>
</evidence>
<dbReference type="Gene3D" id="3.40.190.290">
    <property type="match status" value="1"/>
</dbReference>
<dbReference type="GO" id="GO:0043565">
    <property type="term" value="F:sequence-specific DNA binding"/>
    <property type="evidence" value="ECO:0007669"/>
    <property type="project" value="TreeGrafter"/>
</dbReference>
<dbReference type="PROSITE" id="PS50931">
    <property type="entry name" value="HTH_LYSR"/>
    <property type="match status" value="1"/>
</dbReference>
<dbReference type="AlphaFoldDB" id="U4Q289"/>
<dbReference type="SUPFAM" id="SSF53850">
    <property type="entry name" value="Periplasmic binding protein-like II"/>
    <property type="match status" value="1"/>
</dbReference>
<evidence type="ECO:0000256" key="2">
    <source>
        <dbReference type="ARBA" id="ARBA00023015"/>
    </source>
</evidence>
<evidence type="ECO:0000313" key="10">
    <source>
        <dbReference type="Proteomes" id="UP000016944"/>
    </source>
</evidence>
<evidence type="ECO:0000256" key="5">
    <source>
        <dbReference type="ARBA" id="ARBA00054626"/>
    </source>
</evidence>
<dbReference type="Proteomes" id="UP000016944">
    <property type="component" value="Chromosome II"/>
</dbReference>
<dbReference type="InterPro" id="IPR005119">
    <property type="entry name" value="LysR_subst-bd"/>
</dbReference>
<dbReference type="PANTHER" id="PTHR30537">
    <property type="entry name" value="HTH-TYPE TRANSCRIPTIONAL REGULATOR"/>
    <property type="match status" value="1"/>
</dbReference>
<proteinExistence type="inferred from homology"/>
<dbReference type="PANTHER" id="PTHR30537:SF72">
    <property type="entry name" value="LYSR FAMILY TRANSCRIPTIONAL REGULATOR"/>
    <property type="match status" value="1"/>
</dbReference>
<dbReference type="KEGG" id="rir:BN877_II0353"/>
<dbReference type="InterPro" id="IPR036390">
    <property type="entry name" value="WH_DNA-bd_sf"/>
</dbReference>
<dbReference type="GO" id="GO:0003700">
    <property type="term" value="F:DNA-binding transcription factor activity"/>
    <property type="evidence" value="ECO:0007669"/>
    <property type="project" value="InterPro"/>
</dbReference>
<dbReference type="Gene3D" id="1.10.10.10">
    <property type="entry name" value="Winged helix-like DNA-binding domain superfamily/Winged helix DNA-binding domain"/>
    <property type="match status" value="1"/>
</dbReference>
<dbReference type="Pfam" id="PF03466">
    <property type="entry name" value="LysR_substrate"/>
    <property type="match status" value="1"/>
</dbReference>
<organism evidence="9 10">
    <name type="scientific">Agrobacterium pusense</name>
    <dbReference type="NCBI Taxonomy" id="648995"/>
    <lineage>
        <taxon>Bacteria</taxon>
        <taxon>Pseudomonadati</taxon>
        <taxon>Pseudomonadota</taxon>
        <taxon>Alphaproteobacteria</taxon>
        <taxon>Hyphomicrobiales</taxon>
        <taxon>Rhizobiaceae</taxon>
        <taxon>Rhizobium/Agrobacterium group</taxon>
        <taxon>Agrobacterium</taxon>
    </lineage>
</organism>
<comment type="function">
    <text evidence="5">Transcriptional regulator of the ttuABCDE tartrate utilization operon.</text>
</comment>